<comment type="caution">
    <text evidence="3">The sequence shown here is derived from an EMBL/GenBank/DDBJ whole genome shotgun (WGS) entry which is preliminary data.</text>
</comment>
<evidence type="ECO:0000256" key="1">
    <source>
        <dbReference type="ARBA" id="ARBA00010505"/>
    </source>
</evidence>
<name>A0AAD4DDM4_9FUNG</name>
<dbReference type="CDD" id="cd02966">
    <property type="entry name" value="TlpA_like_family"/>
    <property type="match status" value="1"/>
</dbReference>
<dbReference type="Pfam" id="PF08534">
    <property type="entry name" value="Redoxin"/>
    <property type="match status" value="1"/>
</dbReference>
<evidence type="ECO:0000313" key="3">
    <source>
        <dbReference type="EMBL" id="KAG0275402.1"/>
    </source>
</evidence>
<dbReference type="GO" id="GO:0016491">
    <property type="term" value="F:oxidoreductase activity"/>
    <property type="evidence" value="ECO:0007669"/>
    <property type="project" value="InterPro"/>
</dbReference>
<dbReference type="InterPro" id="IPR050553">
    <property type="entry name" value="Thioredoxin_ResA/DsbE_sf"/>
</dbReference>
<dbReference type="SUPFAM" id="SSF52833">
    <property type="entry name" value="Thioredoxin-like"/>
    <property type="match status" value="1"/>
</dbReference>
<accession>A0AAD4DDM4</accession>
<keyword evidence="4" id="KW-1185">Reference proteome</keyword>
<dbReference type="InterPro" id="IPR036249">
    <property type="entry name" value="Thioredoxin-like_sf"/>
</dbReference>
<dbReference type="EMBL" id="JAAAIL010000484">
    <property type="protein sequence ID" value="KAG0275402.1"/>
    <property type="molecule type" value="Genomic_DNA"/>
</dbReference>
<dbReference type="InterPro" id="IPR013766">
    <property type="entry name" value="Thioredoxin_domain"/>
</dbReference>
<comment type="similarity">
    <text evidence="1">Belongs to the peroxiredoxin family. Prx5 subfamily.</text>
</comment>
<reference evidence="3" key="1">
    <citation type="journal article" date="2020" name="Fungal Divers.">
        <title>Resolving the Mortierellaceae phylogeny through synthesis of multi-gene phylogenetics and phylogenomics.</title>
        <authorList>
            <person name="Vandepol N."/>
            <person name="Liber J."/>
            <person name="Desiro A."/>
            <person name="Na H."/>
            <person name="Kennedy M."/>
            <person name="Barry K."/>
            <person name="Grigoriev I.V."/>
            <person name="Miller A.N."/>
            <person name="O'Donnell K."/>
            <person name="Stajich J.E."/>
            <person name="Bonito G."/>
        </authorList>
    </citation>
    <scope>NUCLEOTIDE SEQUENCE</scope>
    <source>
        <strain evidence="3">NRRL 28262</strain>
    </source>
</reference>
<dbReference type="PANTHER" id="PTHR42852:SF17">
    <property type="entry name" value="THIOREDOXIN-LIKE PROTEIN HI_1115"/>
    <property type="match status" value="1"/>
</dbReference>
<dbReference type="Proteomes" id="UP001194580">
    <property type="component" value="Unassembled WGS sequence"/>
</dbReference>
<dbReference type="Gene3D" id="3.40.30.10">
    <property type="entry name" value="Glutaredoxin"/>
    <property type="match status" value="1"/>
</dbReference>
<gene>
    <name evidence="3" type="ORF">BGZ95_008837</name>
</gene>
<dbReference type="PANTHER" id="PTHR42852">
    <property type="entry name" value="THIOL:DISULFIDE INTERCHANGE PROTEIN DSBE"/>
    <property type="match status" value="1"/>
</dbReference>
<evidence type="ECO:0000313" key="4">
    <source>
        <dbReference type="Proteomes" id="UP001194580"/>
    </source>
</evidence>
<dbReference type="AlphaFoldDB" id="A0AAD4DDM4"/>
<dbReference type="InterPro" id="IPR013740">
    <property type="entry name" value="Redoxin"/>
</dbReference>
<organism evidence="3 4">
    <name type="scientific">Linnemannia exigua</name>
    <dbReference type="NCBI Taxonomy" id="604196"/>
    <lineage>
        <taxon>Eukaryota</taxon>
        <taxon>Fungi</taxon>
        <taxon>Fungi incertae sedis</taxon>
        <taxon>Mucoromycota</taxon>
        <taxon>Mortierellomycotina</taxon>
        <taxon>Mortierellomycetes</taxon>
        <taxon>Mortierellales</taxon>
        <taxon>Mortierellaceae</taxon>
        <taxon>Linnemannia</taxon>
    </lineage>
</organism>
<feature type="domain" description="Thioredoxin" evidence="2">
    <location>
        <begin position="84"/>
        <end position="243"/>
    </location>
</feature>
<evidence type="ECO:0000259" key="2">
    <source>
        <dbReference type="PROSITE" id="PS51352"/>
    </source>
</evidence>
<dbReference type="PROSITE" id="PS51352">
    <property type="entry name" value="THIOREDOXIN_2"/>
    <property type="match status" value="1"/>
</dbReference>
<protein>
    <recommendedName>
        <fullName evidence="2">Thioredoxin domain-containing protein</fullName>
    </recommendedName>
</protein>
<sequence>MTIEEPETIEDRLWTFYIDILHEPLRGKYEDTWEEDTYWAAVETFKIKTKEIGVEDPFEILQQFKITSYENIRDRLKAGPPAFLRAGWKSPLLGAKVDHAATIAPLEHINGPKYTGKERVVALDFWATWCGPCVNSAPKLSDLAEKYAGRAAIVGVTNQKMFKPNDDDTSFVKAFLEENKKDFRYTIYVDTKEGHARDTVYKLAEYKAIPCVILIVDGVVTYVGGPYEEFVAALEAAVELVKE</sequence>
<proteinExistence type="inferred from homology"/>